<dbReference type="AlphaFoldDB" id="A0A0V1C624"/>
<name>A0A0V1C624_TRIBR</name>
<dbReference type="Proteomes" id="UP000054653">
    <property type="component" value="Unassembled WGS sequence"/>
</dbReference>
<keyword evidence="2" id="KW-1185">Reference proteome</keyword>
<sequence>MSRRGSTRRNGARHLIGSKIPEATLNSRRFVSPSSGGSYLGVRTSSSLRHASNKFLTSSRAGRLPLSCSSPLGGLRGRLAHLRSLNPPEVNKDDNWYTKPLGAWTHNSAWRAITRSPWPGRVHKSV</sequence>
<accession>A0A0V1C624</accession>
<dbReference type="EMBL" id="JYDI01000481">
    <property type="protein sequence ID" value="KRY44779.1"/>
    <property type="molecule type" value="Genomic_DNA"/>
</dbReference>
<organism evidence="1 2">
    <name type="scientific">Trichinella britovi</name>
    <name type="common">Parasitic roundworm</name>
    <dbReference type="NCBI Taxonomy" id="45882"/>
    <lineage>
        <taxon>Eukaryota</taxon>
        <taxon>Metazoa</taxon>
        <taxon>Ecdysozoa</taxon>
        <taxon>Nematoda</taxon>
        <taxon>Enoplea</taxon>
        <taxon>Dorylaimia</taxon>
        <taxon>Trichinellida</taxon>
        <taxon>Trichinellidae</taxon>
        <taxon>Trichinella</taxon>
    </lineage>
</organism>
<evidence type="ECO:0000313" key="1">
    <source>
        <dbReference type="EMBL" id="KRY44779.1"/>
    </source>
</evidence>
<proteinExistence type="predicted"/>
<gene>
    <name evidence="1" type="ORF">T03_13588</name>
</gene>
<reference evidence="1 2" key="1">
    <citation type="submission" date="2015-01" db="EMBL/GenBank/DDBJ databases">
        <title>Evolution of Trichinella species and genotypes.</title>
        <authorList>
            <person name="Korhonen P.K."/>
            <person name="Edoardo P."/>
            <person name="Giuseppe L.R."/>
            <person name="Gasser R.B."/>
        </authorList>
    </citation>
    <scope>NUCLEOTIDE SEQUENCE [LARGE SCALE GENOMIC DNA]</scope>
    <source>
        <strain evidence="1">ISS120</strain>
    </source>
</reference>
<protein>
    <submittedName>
        <fullName evidence="1">Uncharacterized protein</fullName>
    </submittedName>
</protein>
<comment type="caution">
    <text evidence="1">The sequence shown here is derived from an EMBL/GenBank/DDBJ whole genome shotgun (WGS) entry which is preliminary data.</text>
</comment>
<evidence type="ECO:0000313" key="2">
    <source>
        <dbReference type="Proteomes" id="UP000054653"/>
    </source>
</evidence>